<evidence type="ECO:0000256" key="3">
    <source>
        <dbReference type="ARBA" id="ARBA00022691"/>
    </source>
</evidence>
<evidence type="ECO:0000259" key="5">
    <source>
        <dbReference type="Pfam" id="PF08100"/>
    </source>
</evidence>
<gene>
    <name evidence="6" type="ORF">KUL25_15960</name>
    <name evidence="7" type="ORF">KUL25_15965</name>
</gene>
<dbReference type="InterPro" id="IPR029063">
    <property type="entry name" value="SAM-dependent_MTases_sf"/>
</dbReference>
<dbReference type="Gene3D" id="3.40.50.150">
    <property type="entry name" value="Vaccinia Virus protein VP39"/>
    <property type="match status" value="1"/>
</dbReference>
<dbReference type="AlphaFoldDB" id="A0A975TSP5"/>
<dbReference type="InterPro" id="IPR036390">
    <property type="entry name" value="WH_DNA-bd_sf"/>
</dbReference>
<dbReference type="EMBL" id="CP078073">
    <property type="protein sequence ID" value="QXL86928.1"/>
    <property type="molecule type" value="Genomic_DNA"/>
</dbReference>
<evidence type="ECO:0000256" key="1">
    <source>
        <dbReference type="ARBA" id="ARBA00022603"/>
    </source>
</evidence>
<dbReference type="PROSITE" id="PS51683">
    <property type="entry name" value="SAM_OMT_II"/>
    <property type="match status" value="1"/>
</dbReference>
<dbReference type="InterPro" id="IPR036388">
    <property type="entry name" value="WH-like_DNA-bd_sf"/>
</dbReference>
<feature type="domain" description="O-methyltransferase dimerisation" evidence="5">
    <location>
        <begin position="53"/>
        <end position="126"/>
    </location>
</feature>
<keyword evidence="2" id="KW-0808">Transferase</keyword>
<feature type="domain" description="O-methyltransferase C-terminal" evidence="4">
    <location>
        <begin position="144"/>
        <end position="357"/>
    </location>
</feature>
<evidence type="ECO:0000313" key="8">
    <source>
        <dbReference type="Proteomes" id="UP000693972"/>
    </source>
</evidence>
<evidence type="ECO:0000313" key="7">
    <source>
        <dbReference type="EMBL" id="QXL86928.1"/>
    </source>
</evidence>
<dbReference type="SUPFAM" id="SSF53335">
    <property type="entry name" value="S-adenosyl-L-methionine-dependent methyltransferases"/>
    <property type="match status" value="1"/>
</dbReference>
<organism evidence="7">
    <name type="scientific">Gymnodinialimonas phycosphaerae</name>
    <dbReference type="NCBI Taxonomy" id="2841589"/>
    <lineage>
        <taxon>Bacteria</taxon>
        <taxon>Pseudomonadati</taxon>
        <taxon>Pseudomonadota</taxon>
        <taxon>Alphaproteobacteria</taxon>
        <taxon>Rhodobacterales</taxon>
        <taxon>Paracoccaceae</taxon>
        <taxon>Gymnodinialimonas</taxon>
    </lineage>
</organism>
<dbReference type="PANTHER" id="PTHR43712:SF2">
    <property type="entry name" value="O-METHYLTRANSFERASE CICE"/>
    <property type="match status" value="1"/>
</dbReference>
<sequence length="378" mass="40222">MALADPQGTRKSLKDRFYAWRTALVGSRAFQQKAARLPIAASIARKDGEALFDLVAGFAHSQILMAFVEFDLPDHLRVQPRTLADLASRTGVPEPRMKVLAQGAAALGLMTRQSDGRYALGRLGAALPGIPGLSQMIRHHDVLYRDLSDPVAFFRDGSDTELAGFWPYVFGASGDVDQDVAATYSELMADSQTLVAEEALAHLDLSDTRTLLDVGGGTGVFLAAAGQAYPHLNLHLFDLPAVIAPAAARFEREGLSDRADTTGGSFRTDALPICADTISLVRVLYDHADETVAMLLTKAHAALPSGGRIIVAEPMSGGGTPTRPGDAYFGPYCMAMRTGKARSANEISGLLAQAGFRDVKTVKTGRPFVTGMVCACKA</sequence>
<dbReference type="EMBL" id="JAIMBW010000001">
    <property type="protein sequence ID" value="MBY4894252.1"/>
    <property type="molecule type" value="Genomic_DNA"/>
</dbReference>
<evidence type="ECO:0000256" key="2">
    <source>
        <dbReference type="ARBA" id="ARBA00022679"/>
    </source>
</evidence>
<evidence type="ECO:0000313" key="6">
    <source>
        <dbReference type="EMBL" id="MBY4894252.1"/>
    </source>
</evidence>
<dbReference type="GO" id="GO:0032259">
    <property type="term" value="P:methylation"/>
    <property type="evidence" value="ECO:0007669"/>
    <property type="project" value="UniProtKB-KW"/>
</dbReference>
<keyword evidence="1 7" id="KW-0489">Methyltransferase</keyword>
<evidence type="ECO:0000259" key="4">
    <source>
        <dbReference type="Pfam" id="PF00891"/>
    </source>
</evidence>
<dbReference type="CDD" id="cd02440">
    <property type="entry name" value="AdoMet_MTases"/>
    <property type="match status" value="1"/>
</dbReference>
<reference evidence="7 8" key="1">
    <citation type="submission" date="2021-07" db="EMBL/GenBank/DDBJ databases">
        <title>Karlodiniumbacter phycospheric gen. nov., sp. nov., a phycosphere bacterium isolated from karlodinium veneficum.</title>
        <authorList>
            <person name="Peng Y."/>
            <person name="Jiang L."/>
            <person name="Lee J."/>
        </authorList>
    </citation>
    <scope>NUCLEOTIDE SEQUENCE</scope>
    <source>
        <strain evidence="7 8">N5</strain>
    </source>
</reference>
<keyword evidence="8" id="KW-1185">Reference proteome</keyword>
<dbReference type="GO" id="GO:0008171">
    <property type="term" value="F:O-methyltransferase activity"/>
    <property type="evidence" value="ECO:0007669"/>
    <property type="project" value="InterPro"/>
</dbReference>
<dbReference type="InterPro" id="IPR001077">
    <property type="entry name" value="COMT_C"/>
</dbReference>
<name>A0A975TSP5_9RHOB</name>
<dbReference type="PANTHER" id="PTHR43712">
    <property type="entry name" value="PUTATIVE (AFU_ORTHOLOGUE AFUA_4G14580)-RELATED"/>
    <property type="match status" value="1"/>
</dbReference>
<dbReference type="Pfam" id="PF08100">
    <property type="entry name" value="Dimerisation"/>
    <property type="match status" value="1"/>
</dbReference>
<keyword evidence="3" id="KW-0949">S-adenosyl-L-methionine</keyword>
<dbReference type="InterPro" id="IPR012967">
    <property type="entry name" value="COMT_dimerisation"/>
</dbReference>
<dbReference type="Pfam" id="PF00891">
    <property type="entry name" value="Methyltransf_2"/>
    <property type="match status" value="1"/>
</dbReference>
<protein>
    <submittedName>
        <fullName evidence="7">Methyltransferase domain-containing protein</fullName>
    </submittedName>
</protein>
<proteinExistence type="predicted"/>
<dbReference type="RefSeq" id="WP_257893844.1">
    <property type="nucleotide sequence ID" value="NZ_JAIMBW010000001.1"/>
</dbReference>
<dbReference type="GO" id="GO:0046983">
    <property type="term" value="F:protein dimerization activity"/>
    <property type="evidence" value="ECO:0007669"/>
    <property type="project" value="InterPro"/>
</dbReference>
<accession>A0A975TSP5</accession>
<dbReference type="Gene3D" id="1.10.10.10">
    <property type="entry name" value="Winged helix-like DNA-binding domain superfamily/Winged helix DNA-binding domain"/>
    <property type="match status" value="1"/>
</dbReference>
<dbReference type="InterPro" id="IPR016461">
    <property type="entry name" value="COMT-like"/>
</dbReference>
<dbReference type="SUPFAM" id="SSF46785">
    <property type="entry name" value="Winged helix' DNA-binding domain"/>
    <property type="match status" value="1"/>
</dbReference>
<dbReference type="SMR" id="A0A975TSP5"/>
<dbReference type="Proteomes" id="UP000693972">
    <property type="component" value="Unassembled WGS sequence"/>
</dbReference>